<accession>A0A0F9PFW6</accession>
<reference evidence="3" key="1">
    <citation type="journal article" date="2015" name="Nature">
        <title>Complex archaea that bridge the gap between prokaryotes and eukaryotes.</title>
        <authorList>
            <person name="Spang A."/>
            <person name="Saw J.H."/>
            <person name="Jorgensen S.L."/>
            <person name="Zaremba-Niedzwiedzka K."/>
            <person name="Martijn J."/>
            <person name="Lind A.E."/>
            <person name="van Eijk R."/>
            <person name="Schleper C."/>
            <person name="Guy L."/>
            <person name="Ettema T.J."/>
        </authorList>
    </citation>
    <scope>NUCLEOTIDE SEQUENCE</scope>
</reference>
<comment type="caution">
    <text evidence="3">The sequence shown here is derived from an EMBL/GenBank/DDBJ whole genome shotgun (WGS) entry which is preliminary data.</text>
</comment>
<feature type="compositionally biased region" description="Basic residues" evidence="1">
    <location>
        <begin position="1"/>
        <end position="10"/>
    </location>
</feature>
<feature type="region of interest" description="Disordered" evidence="1">
    <location>
        <begin position="562"/>
        <end position="589"/>
    </location>
</feature>
<gene>
    <name evidence="3" type="ORF">LCGC14_1220540</name>
</gene>
<dbReference type="InterPro" id="IPR013087">
    <property type="entry name" value="Znf_C2H2_type"/>
</dbReference>
<name>A0A0F9PFW6_9ZZZZ</name>
<dbReference type="AlphaFoldDB" id="A0A0F9PFW6"/>
<feature type="compositionally biased region" description="Basic and acidic residues" evidence="1">
    <location>
        <begin position="154"/>
        <end position="164"/>
    </location>
</feature>
<feature type="region of interest" description="Disordered" evidence="1">
    <location>
        <begin position="1"/>
        <end position="68"/>
    </location>
</feature>
<feature type="region of interest" description="Disordered" evidence="1">
    <location>
        <begin position="477"/>
        <end position="539"/>
    </location>
</feature>
<dbReference type="EMBL" id="LAZR01006421">
    <property type="protein sequence ID" value="KKM92227.1"/>
    <property type="molecule type" value="Genomic_DNA"/>
</dbReference>
<sequence>MPFKSRKQQKWYHATDQSYLDGEPHAARKVEGEASDLTTPAGGEIPLESDLETPQGSNKGFEVKQGDRVDLGDGQFGVVANQHPHNPNIWFVTSKGNYYEVPEEQLKIISSEVTDEEKILKRGEQDPIAQEEFNEQEHPRDSDGKFGSGGGSNNDKHSKTSTKDLIKSIKGGSKNWKDWYRNENNEEAYAEIEKRNREVPRPKGKIGGAIFRDDPDAVSKMENKVKVLEERQEYWKAITKFPARDYKNRNQLGDMKWYELSNLGANLRDTRKKLQGIKDQQGRGTTLVRKPTYPDNKKRFYYSEEPKGESLLEFEGKIYAPVKADEEGMATVSGPPADSNINYIEDDPTILTNQTEENLTEDNLTEDNLTDDEIGEENLQYILLNENYIQDQFGVFYRPVYVGENYIPYHTDLIFNNKIYTTEGLGNCVFCQGAGKVTVENLGLKDCPDCDGTGDVQTDPMADPMGQIDPMAQVDPMQQEMPDPQQGQQPNDGAPDKFGADPNQQIQQAQMPQQPSQEPATPESQPKEQPNPEEEKPQFGESFLPAIDKAIDKLINERLSKRLGVEENPNHDDDGKFSSGSGGSEDNKTKAKGILQDIRDAKFRDKDGNIDWGTVEKKRKEAVALTKSSESCGCKKKAHEANVKKYKAFIAKHISVLQSRAQAGEAVSVMYGLPTISTEGRKIKGTLAYAGVSLNDRIYLPETLAKGDGKTLPLLLNHSNVAGAEEELDRLDDEMVEYLYAEKDYRIGEVTLRWDPEKLTLFYEGVVEHPFFQKEIDDADMAVSLGIYYDSDSPKICDEHCYTMIKGAEFREVSLVYHAGFPIATIEAVENELKRNARQAMEGDGYFKTDVGYACNTCGAEIGTEDNIKNHIETAHNKANEDHLENLAKLEKEEKKEGEPEQKEEGGEEKKTEGDKKASGDDKGEKKKKD</sequence>
<feature type="compositionally biased region" description="Basic and acidic residues" evidence="1">
    <location>
        <begin position="135"/>
        <end position="144"/>
    </location>
</feature>
<feature type="compositionally biased region" description="Low complexity" evidence="1">
    <location>
        <begin position="477"/>
        <end position="493"/>
    </location>
</feature>
<feature type="region of interest" description="Disordered" evidence="1">
    <location>
        <begin position="113"/>
        <end position="164"/>
    </location>
</feature>
<feature type="compositionally biased region" description="Basic and acidic residues" evidence="1">
    <location>
        <begin position="22"/>
        <end position="32"/>
    </location>
</feature>
<evidence type="ECO:0000313" key="3">
    <source>
        <dbReference type="EMBL" id="KKM92227.1"/>
    </source>
</evidence>
<organism evidence="3">
    <name type="scientific">marine sediment metagenome</name>
    <dbReference type="NCBI Taxonomy" id="412755"/>
    <lineage>
        <taxon>unclassified sequences</taxon>
        <taxon>metagenomes</taxon>
        <taxon>ecological metagenomes</taxon>
    </lineage>
</organism>
<feature type="domain" description="C2H2-type" evidence="2">
    <location>
        <begin position="853"/>
        <end position="881"/>
    </location>
</feature>
<dbReference type="PROSITE" id="PS00028">
    <property type="entry name" value="ZINC_FINGER_C2H2_1"/>
    <property type="match status" value="1"/>
</dbReference>
<proteinExistence type="predicted"/>
<feature type="compositionally biased region" description="Basic and acidic residues" evidence="1">
    <location>
        <begin position="116"/>
        <end position="125"/>
    </location>
</feature>
<feature type="compositionally biased region" description="Basic and acidic residues" evidence="1">
    <location>
        <begin position="562"/>
        <end position="576"/>
    </location>
</feature>
<feature type="region of interest" description="Disordered" evidence="1">
    <location>
        <begin position="877"/>
        <end position="930"/>
    </location>
</feature>
<dbReference type="PROSITE" id="PS50157">
    <property type="entry name" value="ZINC_FINGER_C2H2_2"/>
    <property type="match status" value="1"/>
</dbReference>
<feature type="compositionally biased region" description="Low complexity" evidence="1">
    <location>
        <begin position="502"/>
        <end position="528"/>
    </location>
</feature>
<protein>
    <recommendedName>
        <fullName evidence="2">C2H2-type domain-containing protein</fullName>
    </recommendedName>
</protein>
<evidence type="ECO:0000256" key="1">
    <source>
        <dbReference type="SAM" id="MobiDB-lite"/>
    </source>
</evidence>
<evidence type="ECO:0000259" key="2">
    <source>
        <dbReference type="PROSITE" id="PS50157"/>
    </source>
</evidence>